<sequence length="91" mass="10686">MATTSVKLSDDMSTRLRRLADNKRRTPHWLMVEAINRYIEQEERKAAFYADALASWEDYQQDGLHVTWAEAKSWISTWGTDNEKEAPQCHK</sequence>
<dbReference type="OrthoDB" id="5624607at2"/>
<proteinExistence type="predicted"/>
<dbReference type="InterPro" id="IPR010985">
    <property type="entry name" value="Ribbon_hlx_hlx"/>
</dbReference>
<dbReference type="Gene3D" id="1.10.1220.10">
    <property type="entry name" value="Met repressor-like"/>
    <property type="match status" value="1"/>
</dbReference>
<dbReference type="Proteomes" id="UP000005317">
    <property type="component" value="Unassembled WGS sequence"/>
</dbReference>
<dbReference type="GO" id="GO:0006355">
    <property type="term" value="P:regulation of DNA-templated transcription"/>
    <property type="evidence" value="ECO:0007669"/>
    <property type="project" value="InterPro"/>
</dbReference>
<dbReference type="SUPFAM" id="SSF47598">
    <property type="entry name" value="Ribbon-helix-helix"/>
    <property type="match status" value="1"/>
</dbReference>
<protein>
    <submittedName>
        <fullName evidence="1">Transcriptional regulator, CopG family</fullName>
    </submittedName>
</protein>
<evidence type="ECO:0000313" key="1">
    <source>
        <dbReference type="EMBL" id="EIJ37068.1"/>
    </source>
</evidence>
<dbReference type="RefSeq" id="WP_002706542.1">
    <property type="nucleotide sequence ID" value="NZ_JH651381.1"/>
</dbReference>
<dbReference type="InterPro" id="IPR013321">
    <property type="entry name" value="Arc_rbn_hlx_hlx"/>
</dbReference>
<dbReference type="CDD" id="cd22233">
    <property type="entry name" value="RHH_CopAso-like"/>
    <property type="match status" value="1"/>
</dbReference>
<organism evidence="1 2">
    <name type="scientific">Thiothrix nivea (strain ATCC 35100 / DSM 5205 / JP2)</name>
    <dbReference type="NCBI Taxonomy" id="870187"/>
    <lineage>
        <taxon>Bacteria</taxon>
        <taxon>Pseudomonadati</taxon>
        <taxon>Pseudomonadota</taxon>
        <taxon>Gammaproteobacteria</taxon>
        <taxon>Thiotrichales</taxon>
        <taxon>Thiotrichaceae</taxon>
        <taxon>Thiothrix</taxon>
    </lineage>
</organism>
<dbReference type="EMBL" id="JH651381">
    <property type="protein sequence ID" value="EIJ37068.1"/>
    <property type="molecule type" value="Genomic_DNA"/>
</dbReference>
<reference evidence="2" key="1">
    <citation type="journal article" date="2011" name="Stand. Genomic Sci.">
        <title>Genome sequence of the filamentous, gliding Thiothrix nivea neotype strain (JP2(T)).</title>
        <authorList>
            <person name="Lapidus A."/>
            <person name="Nolan M."/>
            <person name="Lucas S."/>
            <person name="Glavina Del Rio T."/>
            <person name="Tice H."/>
            <person name="Cheng J.F."/>
            <person name="Tapia R."/>
            <person name="Han C."/>
            <person name="Goodwin L."/>
            <person name="Pitluck S."/>
            <person name="Liolios K."/>
            <person name="Pagani I."/>
            <person name="Ivanova N."/>
            <person name="Huntemann M."/>
            <person name="Mavromatis K."/>
            <person name="Mikhailova N."/>
            <person name="Pati A."/>
            <person name="Chen A."/>
            <person name="Palaniappan K."/>
            <person name="Land M."/>
            <person name="Brambilla E.M."/>
            <person name="Rohde M."/>
            <person name="Abt B."/>
            <person name="Verbarg S."/>
            <person name="Goker M."/>
            <person name="Bristow J."/>
            <person name="Eisen J.A."/>
            <person name="Markowitz V."/>
            <person name="Hugenholtz P."/>
            <person name="Kyrpides N.C."/>
            <person name="Klenk H.P."/>
            <person name="Woyke T."/>
        </authorList>
    </citation>
    <scope>NUCLEOTIDE SEQUENCE [LARGE SCALE GENOMIC DNA]</scope>
    <source>
        <strain evidence="2">ATCC 35100 / DSM 5205 / JP2</strain>
    </source>
</reference>
<evidence type="ECO:0000313" key="2">
    <source>
        <dbReference type="Proteomes" id="UP000005317"/>
    </source>
</evidence>
<name>A0A656HJH2_THINJ</name>
<keyword evidence="2" id="KW-1185">Reference proteome</keyword>
<accession>A0A656HJH2</accession>
<dbReference type="AlphaFoldDB" id="A0A656HJH2"/>
<gene>
    <name evidence="1" type="ORF">Thini_0059</name>
</gene>